<evidence type="ECO:0000313" key="2">
    <source>
        <dbReference type="Proteomes" id="UP000824881"/>
    </source>
</evidence>
<accession>A0ACB7IP09</accession>
<reference evidence="1 2" key="1">
    <citation type="journal article" date="2021" name="Appl. Environ. Microbiol.">
        <title>Genetic linkage and physical mapping for an oyster mushroom Pleurotus cornucopiae and QTL analysis for the trait cap color.</title>
        <authorList>
            <person name="Zhang Y."/>
            <person name="Gao W."/>
            <person name="Sonnenberg A."/>
            <person name="Chen Q."/>
            <person name="Zhang J."/>
            <person name="Huang C."/>
        </authorList>
    </citation>
    <scope>NUCLEOTIDE SEQUENCE [LARGE SCALE GENOMIC DNA]</scope>
    <source>
        <strain evidence="1">CCMSSC00406</strain>
    </source>
</reference>
<protein>
    <submittedName>
        <fullName evidence="1">Uncharacterized protein</fullName>
    </submittedName>
</protein>
<dbReference type="EMBL" id="WQMT02000009">
    <property type="protein sequence ID" value="KAG9219685.1"/>
    <property type="molecule type" value="Genomic_DNA"/>
</dbReference>
<comment type="caution">
    <text evidence="1">The sequence shown here is derived from an EMBL/GenBank/DDBJ whole genome shotgun (WGS) entry which is preliminary data.</text>
</comment>
<sequence length="104" mass="11407">MPDDPTNIRLPSISEWMPGKYPPSLYSMSYLLMACVYRRAIGYTHKGILYSTGAGHPDTKQTSPTTPRRPHPSLEGKSGLLDFVGRAALEELAHHCAAAAVLRL</sequence>
<proteinExistence type="predicted"/>
<gene>
    <name evidence="1" type="ORF">CCMSSC00406_0005993</name>
</gene>
<name>A0ACB7IP09_PLECO</name>
<organism evidence="1 2">
    <name type="scientific">Pleurotus cornucopiae</name>
    <name type="common">Cornucopia mushroom</name>
    <dbReference type="NCBI Taxonomy" id="5321"/>
    <lineage>
        <taxon>Eukaryota</taxon>
        <taxon>Fungi</taxon>
        <taxon>Dikarya</taxon>
        <taxon>Basidiomycota</taxon>
        <taxon>Agaricomycotina</taxon>
        <taxon>Agaricomycetes</taxon>
        <taxon>Agaricomycetidae</taxon>
        <taxon>Agaricales</taxon>
        <taxon>Pleurotineae</taxon>
        <taxon>Pleurotaceae</taxon>
        <taxon>Pleurotus</taxon>
    </lineage>
</organism>
<keyword evidence="2" id="KW-1185">Reference proteome</keyword>
<dbReference type="Proteomes" id="UP000824881">
    <property type="component" value="Unassembled WGS sequence"/>
</dbReference>
<evidence type="ECO:0000313" key="1">
    <source>
        <dbReference type="EMBL" id="KAG9219685.1"/>
    </source>
</evidence>